<feature type="transmembrane region" description="Helical" evidence="1">
    <location>
        <begin position="166"/>
        <end position="186"/>
    </location>
</feature>
<proteinExistence type="predicted"/>
<evidence type="ECO:0000313" key="3">
    <source>
        <dbReference type="Proteomes" id="UP000434554"/>
    </source>
</evidence>
<sequence>MKKMVDPGFLYILSVLLLILSIGLIYFFKGDVLQPSILMSTTMMLSSILAALNIERWQLPFSMSSVIVLLMGILAFACGNVAVCKIAFFRQSVQPVFTIKYYKVDKLIFIAFLIMSILAMLSFREIFHLSILLGNTEGVFNIIKTVRPAIEAEQVSLSRWMNYRQYIALAIASVYVYAFLSNLIFFKWSKSNLFFLVPILTYIPFMIFTTGRMAMMSFVIFVVVIGIFLYLKKHQFKFEAGIKSIIILGILGIMAVSFFLIMGYLSGKVTSSTRTPFIILSHYLGLSVPAFDVIYHQLPVENSLIGSNLLVSVYRNLNFLGFNLPDVEIFLPFVNFEGIDTNVYTAEWRYIKAFGVVGMLGVMWLLGAFYSYYYNYLKYNNDIKITSLLIYATISYPLFLSSIDERFFLDLFGTTIIYIGGVLWIAKKILLDKI</sequence>
<organism evidence="2 3">
    <name type="scientific">Veillonella seminalis</name>
    <dbReference type="NCBI Taxonomy" id="1502943"/>
    <lineage>
        <taxon>Bacteria</taxon>
        <taxon>Bacillati</taxon>
        <taxon>Bacillota</taxon>
        <taxon>Negativicutes</taxon>
        <taxon>Veillonellales</taxon>
        <taxon>Veillonellaceae</taxon>
        <taxon>Veillonella</taxon>
    </lineage>
</organism>
<keyword evidence="1" id="KW-1133">Transmembrane helix</keyword>
<feature type="transmembrane region" description="Helical" evidence="1">
    <location>
        <begin position="9"/>
        <end position="28"/>
    </location>
</feature>
<feature type="transmembrane region" description="Helical" evidence="1">
    <location>
        <begin position="385"/>
        <end position="401"/>
    </location>
</feature>
<keyword evidence="1" id="KW-0812">Transmembrane</keyword>
<feature type="transmembrane region" description="Helical" evidence="1">
    <location>
        <begin position="350"/>
        <end position="373"/>
    </location>
</feature>
<feature type="transmembrane region" description="Helical" evidence="1">
    <location>
        <begin position="215"/>
        <end position="232"/>
    </location>
</feature>
<feature type="transmembrane region" description="Helical" evidence="1">
    <location>
        <begin position="407"/>
        <end position="426"/>
    </location>
</feature>
<dbReference type="EMBL" id="WBKH01000006">
    <property type="protein sequence ID" value="KAB1478182.1"/>
    <property type="molecule type" value="Genomic_DNA"/>
</dbReference>
<comment type="caution">
    <text evidence="2">The sequence shown here is derived from an EMBL/GenBank/DDBJ whole genome shotgun (WGS) entry which is preliminary data.</text>
</comment>
<feature type="transmembrane region" description="Helical" evidence="1">
    <location>
        <begin position="66"/>
        <end position="88"/>
    </location>
</feature>
<feature type="transmembrane region" description="Helical" evidence="1">
    <location>
        <begin position="244"/>
        <end position="265"/>
    </location>
</feature>
<accession>A0A833CAP2</accession>
<dbReference type="AlphaFoldDB" id="A0A833CAP2"/>
<reference evidence="2 3" key="1">
    <citation type="submission" date="2019-09" db="EMBL/GenBank/DDBJ databases">
        <title>Draft genome sequence of 3 type strains from the CCUG.</title>
        <authorList>
            <person name="Pineiro-Iglesias B."/>
            <person name="Tunovic T."/>
            <person name="Unosson C."/>
            <person name="Inganas E."/>
            <person name="Ohlen M."/>
            <person name="Cardew S."/>
            <person name="Jensie-Markopoulos S."/>
            <person name="Salva-Serra F."/>
            <person name="Jaen-Luchoro D."/>
            <person name="Karlsson R."/>
            <person name="Svensson-Stadler L."/>
            <person name="Chun J."/>
            <person name="Moore E."/>
        </authorList>
    </citation>
    <scope>NUCLEOTIDE SEQUENCE [LARGE SCALE GENOMIC DNA]</scope>
    <source>
        <strain evidence="2 3">CCUG 65427</strain>
    </source>
</reference>
<evidence type="ECO:0000256" key="1">
    <source>
        <dbReference type="SAM" id="Phobius"/>
    </source>
</evidence>
<dbReference type="RefSeq" id="WP_127007382.1">
    <property type="nucleotide sequence ID" value="NZ_CAUENZ010000004.1"/>
</dbReference>
<feature type="transmembrane region" description="Helical" evidence="1">
    <location>
        <begin position="108"/>
        <end position="127"/>
    </location>
</feature>
<keyword evidence="1" id="KW-0472">Membrane</keyword>
<dbReference type="Proteomes" id="UP000434554">
    <property type="component" value="Unassembled WGS sequence"/>
</dbReference>
<gene>
    <name evidence="2" type="ORF">F8R14_06775</name>
</gene>
<protein>
    <submittedName>
        <fullName evidence="2">Oligosaccharide repeat unit polymerase</fullName>
    </submittedName>
</protein>
<dbReference type="NCBIfam" id="TIGR04370">
    <property type="entry name" value="glyco_rpt_poly"/>
    <property type="match status" value="1"/>
</dbReference>
<name>A0A833CAP2_9FIRM</name>
<feature type="transmembrane region" description="Helical" evidence="1">
    <location>
        <begin position="192"/>
        <end position="208"/>
    </location>
</feature>
<evidence type="ECO:0000313" key="2">
    <source>
        <dbReference type="EMBL" id="KAB1478182.1"/>
    </source>
</evidence>